<comment type="caution">
    <text evidence="2">The sequence shown here is derived from an EMBL/GenBank/DDBJ whole genome shotgun (WGS) entry which is preliminary data.</text>
</comment>
<protein>
    <submittedName>
        <fullName evidence="2">Uncharacterized protein</fullName>
    </submittedName>
</protein>
<reference evidence="2 3" key="1">
    <citation type="submission" date="2006-06" db="EMBL/GenBank/DDBJ databases">
        <authorList>
            <person name="Moran M.A."/>
            <person name="Ferriera S."/>
            <person name="Johnson J."/>
            <person name="Kravitz S."/>
            <person name="Beeson K."/>
            <person name="Sutton G."/>
            <person name="Rogers Y.-H."/>
            <person name="Friedman R."/>
            <person name="Frazier M."/>
            <person name="Venter J.C."/>
        </authorList>
    </citation>
    <scope>NUCLEOTIDE SEQUENCE [LARGE SCALE GENOMIC DNA]</scope>
    <source>
        <strain evidence="2 3">E-37</strain>
    </source>
</reference>
<dbReference type="AlphaFoldDB" id="A3JZD8"/>
<evidence type="ECO:0000313" key="3">
    <source>
        <dbReference type="Proteomes" id="UP000005713"/>
    </source>
</evidence>
<dbReference type="Proteomes" id="UP000005713">
    <property type="component" value="Unassembled WGS sequence"/>
</dbReference>
<gene>
    <name evidence="2" type="ORF">SSE37_08533</name>
</gene>
<evidence type="ECO:0000313" key="2">
    <source>
        <dbReference type="EMBL" id="EBA09841.1"/>
    </source>
</evidence>
<sequence length="629" mass="66506">MWGSCRHRHVTLHEAKLVADLLRAHQRRPHVGKDVRRLLHQLRIGRHDPTFEIEVVLEAHPHVAPGQGCCGHIGHLVPAEAERRPGPTGGHVVDHSHERVHVPRRAPRDAHAKLHQRGIVQHTFLHQLLGEPQVPGVEGLDLGFHAKLGHHRAHGTQHLGGVGHHVGAITKVHRPAVERADLRKAIADMRHALGRARHVGVGRVQLHRGLDIAEGQIAPRPGGEVQHDVHLGRTDAVRHLAEQRHVAAGRTGLGVADVAMHHRGARLGCFDGGLGDLLGRARHVPALVLRGPRPGDGGSDERLAVHLKGHGISLPALPDRISFFGEGAGAFLLVLGAVELFHRLELAGVDAVEGVLELHVLGLARDLLDGGKDQRRSGGQLVGHLAGLGHEIGGGDDPVDQPPAMRFLDIEPAPGEEQLHGDVIGNALGQPQRRRIGHGARLDLRKGKAGVIRGKDDVGADRKLQPAAAGDAVDGGDHRLVETTQFLQSAEAALAIVAIGALAPRGGLEVPAGAEELLALRGKDRHAQLGIVAEIGEDLAQLSRGRHVDGIGLGPVQCDFEHRAAALGQNVLGHSSILIRASAATASVARQISGLISISCSAPACCCTSFCSAIAVSMTASTSAPARPR</sequence>
<feature type="region of interest" description="Disordered" evidence="1">
    <location>
        <begin position="80"/>
        <end position="113"/>
    </location>
</feature>
<dbReference type="EMBL" id="AAYA01000002">
    <property type="protein sequence ID" value="EBA09841.1"/>
    <property type="molecule type" value="Genomic_DNA"/>
</dbReference>
<proteinExistence type="predicted"/>
<feature type="compositionally biased region" description="Basic and acidic residues" evidence="1">
    <location>
        <begin position="92"/>
        <end position="112"/>
    </location>
</feature>
<dbReference type="eggNOG" id="ENOG5033SWY">
    <property type="taxonomic scope" value="Bacteria"/>
</dbReference>
<organism evidence="2 3">
    <name type="scientific">Sagittula stellata (strain ATCC 700073 / DSM 11524 / E-37)</name>
    <dbReference type="NCBI Taxonomy" id="388399"/>
    <lineage>
        <taxon>Bacteria</taxon>
        <taxon>Pseudomonadati</taxon>
        <taxon>Pseudomonadota</taxon>
        <taxon>Alphaproteobacteria</taxon>
        <taxon>Rhodobacterales</taxon>
        <taxon>Roseobacteraceae</taxon>
        <taxon>Sagittula</taxon>
    </lineage>
</organism>
<name>A3JZD8_SAGS3</name>
<accession>A3JZD8</accession>
<keyword evidence="3" id="KW-1185">Reference proteome</keyword>
<evidence type="ECO:0000256" key="1">
    <source>
        <dbReference type="SAM" id="MobiDB-lite"/>
    </source>
</evidence>